<evidence type="ECO:0000256" key="1">
    <source>
        <dbReference type="SAM" id="MobiDB-lite"/>
    </source>
</evidence>
<reference evidence="2" key="1">
    <citation type="submission" date="2018-05" db="EMBL/GenBank/DDBJ databases">
        <authorList>
            <person name="Lanie J.A."/>
            <person name="Ng W.-L."/>
            <person name="Kazmierczak K.M."/>
            <person name="Andrzejewski T.M."/>
            <person name="Davidsen T.M."/>
            <person name="Wayne K.J."/>
            <person name="Tettelin H."/>
            <person name="Glass J.I."/>
            <person name="Rusch D."/>
            <person name="Podicherti R."/>
            <person name="Tsui H.-C.T."/>
            <person name="Winkler M.E."/>
        </authorList>
    </citation>
    <scope>NUCLEOTIDE SEQUENCE</scope>
</reference>
<sequence>MIQPRIRFPDGSNRGSACKVAGQRSPRDSEIRRRTTLFLALGDKGLKFFANGRVGGRRFELGKNLFPDLVGAL</sequence>
<feature type="region of interest" description="Disordered" evidence="1">
    <location>
        <begin position="1"/>
        <end position="26"/>
    </location>
</feature>
<evidence type="ECO:0000313" key="2">
    <source>
        <dbReference type="EMBL" id="SVB06018.1"/>
    </source>
</evidence>
<dbReference type="EMBL" id="UINC01027187">
    <property type="protein sequence ID" value="SVB06018.1"/>
    <property type="molecule type" value="Genomic_DNA"/>
</dbReference>
<organism evidence="2">
    <name type="scientific">marine metagenome</name>
    <dbReference type="NCBI Taxonomy" id="408172"/>
    <lineage>
        <taxon>unclassified sequences</taxon>
        <taxon>metagenomes</taxon>
        <taxon>ecological metagenomes</taxon>
    </lineage>
</organism>
<feature type="non-terminal residue" evidence="2">
    <location>
        <position position="73"/>
    </location>
</feature>
<protein>
    <submittedName>
        <fullName evidence="2">Uncharacterized protein</fullName>
    </submittedName>
</protein>
<proteinExistence type="predicted"/>
<dbReference type="AlphaFoldDB" id="A0A382AX43"/>
<gene>
    <name evidence="2" type="ORF">METZ01_LOCUS158872</name>
</gene>
<accession>A0A382AX43</accession>
<name>A0A382AX43_9ZZZZ</name>